<gene>
    <name evidence="3" type="primary">yaaA</name>
    <name evidence="3" type="ORF">NPA36_09440</name>
</gene>
<feature type="region of interest" description="Disordered" evidence="2">
    <location>
        <begin position="73"/>
        <end position="93"/>
    </location>
</feature>
<keyword evidence="1" id="KW-0694">RNA-binding</keyword>
<evidence type="ECO:0000256" key="1">
    <source>
        <dbReference type="PROSITE-ProRule" id="PRU00182"/>
    </source>
</evidence>
<evidence type="ECO:0000256" key="2">
    <source>
        <dbReference type="SAM" id="MobiDB-lite"/>
    </source>
</evidence>
<dbReference type="SUPFAM" id="SSF55174">
    <property type="entry name" value="Alpha-L RNA-binding motif"/>
    <property type="match status" value="1"/>
</dbReference>
<dbReference type="InterPro" id="IPR014330">
    <property type="entry name" value="RNA-bd_S4-rel_YaaA"/>
</dbReference>
<name>A0ABT1WS84_9LACT</name>
<dbReference type="Pfam" id="PF13275">
    <property type="entry name" value="S4_2"/>
    <property type="match status" value="1"/>
</dbReference>
<dbReference type="EMBL" id="JANHNZ010000013">
    <property type="protein sequence ID" value="MCQ9210768.1"/>
    <property type="molecule type" value="Genomic_DNA"/>
</dbReference>
<protein>
    <submittedName>
        <fullName evidence="3">S4 domain-containing protein YaaA</fullName>
    </submittedName>
</protein>
<feature type="compositionally biased region" description="Basic and acidic residues" evidence="2">
    <location>
        <begin position="75"/>
        <end position="93"/>
    </location>
</feature>
<reference evidence="3" key="2">
    <citation type="journal article" date="2023" name="Curr. Microbiol.">
        <title>Granulicatella seriolae sp. nov., a Novel Facultative Anaerobe Isolated from Yellowtail Marine Fish.</title>
        <authorList>
            <person name="Lee M."/>
            <person name="Choi Y.J."/>
            <person name="Farooq A."/>
            <person name="Jeong J.B."/>
            <person name="Jung M.Y."/>
        </authorList>
    </citation>
    <scope>NUCLEOTIDE SEQUENCE</scope>
    <source>
        <strain evidence="3">S8</strain>
    </source>
</reference>
<dbReference type="Proteomes" id="UP001059480">
    <property type="component" value="Unassembled WGS sequence"/>
</dbReference>
<dbReference type="PROSITE" id="PS50889">
    <property type="entry name" value="S4"/>
    <property type="match status" value="1"/>
</dbReference>
<dbReference type="Gene3D" id="3.10.290.10">
    <property type="entry name" value="RNA-binding S4 domain"/>
    <property type="match status" value="1"/>
</dbReference>
<dbReference type="NCBIfam" id="TIGR02988">
    <property type="entry name" value="YaaA_near_RecF"/>
    <property type="match status" value="1"/>
</dbReference>
<comment type="caution">
    <text evidence="3">The sequence shown here is derived from an EMBL/GenBank/DDBJ whole genome shotgun (WGS) entry which is preliminary data.</text>
</comment>
<dbReference type="InterPro" id="IPR036986">
    <property type="entry name" value="S4_RNA-bd_sf"/>
</dbReference>
<dbReference type="RefSeq" id="WP_256945877.1">
    <property type="nucleotide sequence ID" value="NZ_JANHNZ010000013.1"/>
</dbReference>
<proteinExistence type="predicted"/>
<sequence>MKEIIQIEEEYITLGKFLKHVDLISTGGQAKWFLQEYVVYVDDELENRRGKKLYHGSRIEVPGQGNYIVQSLAGKESDPASEPDSKKANDSSS</sequence>
<reference evidence="3" key="1">
    <citation type="submission" date="2022-07" db="EMBL/GenBank/DDBJ databases">
        <authorList>
            <person name="Jung M.-Y."/>
            <person name="Lee M."/>
        </authorList>
    </citation>
    <scope>NUCLEOTIDE SEQUENCE</scope>
    <source>
        <strain evidence="3">S8</strain>
    </source>
</reference>
<keyword evidence="4" id="KW-1185">Reference proteome</keyword>
<evidence type="ECO:0000313" key="4">
    <source>
        <dbReference type="Proteomes" id="UP001059480"/>
    </source>
</evidence>
<evidence type="ECO:0000313" key="3">
    <source>
        <dbReference type="EMBL" id="MCQ9210768.1"/>
    </source>
</evidence>
<reference evidence="3" key="3">
    <citation type="journal article" date="2023" name="Microbiol. Resour. Announc.">
        <title>Draft Genome Sequence of Granulicatella sp. Strain S8, Isolated from a Marine Fish, Seriola quinqueradiata.</title>
        <authorList>
            <person name="Lee M."/>
            <person name="Farooq A."/>
            <person name="Jeong J.B."/>
            <person name="Jung M.Y."/>
        </authorList>
    </citation>
    <scope>NUCLEOTIDE SEQUENCE</scope>
    <source>
        <strain evidence="3">S8</strain>
    </source>
</reference>
<organism evidence="3 4">
    <name type="scientific">Granulicatella seriolae</name>
    <dbReference type="NCBI Taxonomy" id="2967226"/>
    <lineage>
        <taxon>Bacteria</taxon>
        <taxon>Bacillati</taxon>
        <taxon>Bacillota</taxon>
        <taxon>Bacilli</taxon>
        <taxon>Lactobacillales</taxon>
        <taxon>Carnobacteriaceae</taxon>
        <taxon>Granulicatella</taxon>
    </lineage>
</organism>
<accession>A0ABT1WS84</accession>